<proteinExistence type="predicted"/>
<comment type="subunit">
    <text evidence="1">Homodimer.</text>
</comment>
<organism evidence="3">
    <name type="scientific">Sporolactobacillus sp. Y61</name>
    <dbReference type="NCBI Taxonomy" id="3160863"/>
    <lineage>
        <taxon>Bacteria</taxon>
        <taxon>Bacillati</taxon>
        <taxon>Bacillota</taxon>
        <taxon>Bacilli</taxon>
        <taxon>Bacillales</taxon>
        <taxon>Sporolactobacillaceae</taxon>
        <taxon>Sporolactobacillus</taxon>
    </lineage>
</organism>
<name>A0AAU8IGD5_9BACL</name>
<dbReference type="EMBL" id="CP159510">
    <property type="protein sequence ID" value="XCJ17251.1"/>
    <property type="molecule type" value="Genomic_DNA"/>
</dbReference>
<protein>
    <submittedName>
        <fullName evidence="3">Dabb family protein</fullName>
    </submittedName>
</protein>
<dbReference type="InterPro" id="IPR013097">
    <property type="entry name" value="Dabb"/>
</dbReference>
<dbReference type="InterPro" id="IPR011008">
    <property type="entry name" value="Dimeric_a/b-barrel"/>
</dbReference>
<dbReference type="PANTHER" id="PTHR33178">
    <property type="match status" value="1"/>
</dbReference>
<dbReference type="PROSITE" id="PS51502">
    <property type="entry name" value="S_R_A_B_BARREL"/>
    <property type="match status" value="1"/>
</dbReference>
<feature type="domain" description="Stress-response A/B barrel" evidence="2">
    <location>
        <begin position="5"/>
        <end position="98"/>
    </location>
</feature>
<sequence length="104" mass="11895">MFILIEHIVLFKFSDRTTEAQKEEAARRLRHLIHELPGIIDIQAGQNYSTRSKGYSLGLTVRFPTKADHEHYTPSPEHQAVVSYMKEIGLVDSLAVDFEIPSEK</sequence>
<evidence type="ECO:0000256" key="1">
    <source>
        <dbReference type="ARBA" id="ARBA00011738"/>
    </source>
</evidence>
<dbReference type="InterPro" id="IPR044662">
    <property type="entry name" value="HS1/DABB1-like"/>
</dbReference>
<dbReference type="AlphaFoldDB" id="A0AAU8IGD5"/>
<evidence type="ECO:0000313" key="3">
    <source>
        <dbReference type="EMBL" id="XCJ17251.1"/>
    </source>
</evidence>
<dbReference type="SMART" id="SM00886">
    <property type="entry name" value="Dabb"/>
    <property type="match status" value="1"/>
</dbReference>
<dbReference type="RefSeq" id="WP_353948531.1">
    <property type="nucleotide sequence ID" value="NZ_CP159510.1"/>
</dbReference>
<dbReference type="Gene3D" id="3.30.70.100">
    <property type="match status" value="1"/>
</dbReference>
<dbReference type="SUPFAM" id="SSF54909">
    <property type="entry name" value="Dimeric alpha+beta barrel"/>
    <property type="match status" value="1"/>
</dbReference>
<gene>
    <name evidence="3" type="ORF">ABNN70_01560</name>
</gene>
<dbReference type="Pfam" id="PF07876">
    <property type="entry name" value="Dabb"/>
    <property type="match status" value="1"/>
</dbReference>
<evidence type="ECO:0000259" key="2">
    <source>
        <dbReference type="PROSITE" id="PS51502"/>
    </source>
</evidence>
<accession>A0AAU8IGD5</accession>
<reference evidence="3" key="1">
    <citation type="submission" date="2024-06" db="EMBL/GenBank/DDBJ databases">
        <authorList>
            <person name="Fan A."/>
            <person name="Zhang F.Y."/>
            <person name="Zhang L."/>
        </authorList>
    </citation>
    <scope>NUCLEOTIDE SEQUENCE</scope>
    <source>
        <strain evidence="3">Y61</strain>
    </source>
</reference>
<dbReference type="PANTHER" id="PTHR33178:SF10">
    <property type="entry name" value="STRESS-RESPONSE A_B BARREL DOMAIN-CONTAINING PROTEIN"/>
    <property type="match status" value="1"/>
</dbReference>